<evidence type="ECO:0000313" key="1">
    <source>
        <dbReference type="EMBL" id="MBT1707137.1"/>
    </source>
</evidence>
<dbReference type="Pfam" id="PF18944">
    <property type="entry name" value="DUF5691"/>
    <property type="match status" value="1"/>
</dbReference>
<keyword evidence="2" id="KW-1185">Reference proteome</keyword>
<dbReference type="InterPro" id="IPR043746">
    <property type="entry name" value="DUF5691"/>
</dbReference>
<protein>
    <submittedName>
        <fullName evidence="1">Uncharacterized protein</fullName>
    </submittedName>
</protein>
<dbReference type="AlphaFoldDB" id="A0AAP2DVW9"/>
<dbReference type="Proteomes" id="UP001319080">
    <property type="component" value="Unassembled WGS sequence"/>
</dbReference>
<sequence length="498" mass="55661">MKPWETIQQHAMLGTARAPLTIADLPAAIAGELSWIPIDAEEDFLRLASVAWQYGQTGGLPPAVSTVTSVAAPEEKPYCSSQAASELQSLIEDELYTLVRLWLEYCQAAGQLARPEILPALLDLAIRRPEFRTMITAVAGNRGQWLMRLNPAWRIDTPAEDDTAVWQTGKPEARRTLLARTRQTDASGALALLQSTWATESAADKVAFLNILQAQTSDADLPWLESLQEKGQKVTTAITRVLKHIPRSKIVTAYQDVLRQAFVLRTGKALLGMLNKTSVEIREAVAIPPEIFTTGVEKLSSDKRITDQQYVLIQLAMAVPPVFWQTQLQQADARAVISLLQKEQRTALYLPALADAAVTFRDLTWVRALLDHGDEALIDSAIVLLLKALPVAERMTYAARFLSRQPHAIIELLLEQDEPWDIALAKAIIAYTASEVYVYNRAFYRQAVYNIPAALLSYIDTFAPAEEAKKPYWRTQADELYRLVSWKQQLQKSFSQTH</sequence>
<evidence type="ECO:0000313" key="2">
    <source>
        <dbReference type="Proteomes" id="UP001319080"/>
    </source>
</evidence>
<organism evidence="1 2">
    <name type="scientific">Dawidia cretensis</name>
    <dbReference type="NCBI Taxonomy" id="2782350"/>
    <lineage>
        <taxon>Bacteria</taxon>
        <taxon>Pseudomonadati</taxon>
        <taxon>Bacteroidota</taxon>
        <taxon>Cytophagia</taxon>
        <taxon>Cytophagales</taxon>
        <taxon>Chryseotaleaceae</taxon>
        <taxon>Dawidia</taxon>
    </lineage>
</organism>
<dbReference type="RefSeq" id="WP_254082712.1">
    <property type="nucleotide sequence ID" value="NZ_JAHESE010000001.1"/>
</dbReference>
<gene>
    <name evidence="1" type="ORF">KK062_02830</name>
</gene>
<accession>A0AAP2DVW9</accession>
<reference evidence="1 2" key="1">
    <citation type="submission" date="2021-05" db="EMBL/GenBank/DDBJ databases">
        <title>A Polyphasic approach of four new species of the genus Ohtaekwangia: Ohtaekwangia histidinii sp. nov., Ohtaekwangia cretensis sp. nov., Ohtaekwangia indiensis sp. nov., Ohtaekwangia reichenbachii sp. nov. from diverse environment.</title>
        <authorList>
            <person name="Octaviana S."/>
        </authorList>
    </citation>
    <scope>NUCLEOTIDE SEQUENCE [LARGE SCALE GENOMIC DNA]</scope>
    <source>
        <strain evidence="1 2">PWU5</strain>
    </source>
</reference>
<dbReference type="EMBL" id="JAHESE010000001">
    <property type="protein sequence ID" value="MBT1707137.1"/>
    <property type="molecule type" value="Genomic_DNA"/>
</dbReference>
<name>A0AAP2DVW9_9BACT</name>
<proteinExistence type="predicted"/>
<comment type="caution">
    <text evidence="1">The sequence shown here is derived from an EMBL/GenBank/DDBJ whole genome shotgun (WGS) entry which is preliminary data.</text>
</comment>